<dbReference type="EMBL" id="JBBLXS010000912">
    <property type="protein sequence ID" value="MEK0189054.1"/>
    <property type="molecule type" value="Genomic_DNA"/>
</dbReference>
<evidence type="ECO:0000313" key="3">
    <source>
        <dbReference type="EMBL" id="MEK0189054.1"/>
    </source>
</evidence>
<name>A0ABU8YXD1_9CYAN</name>
<dbReference type="Pfam" id="PF00350">
    <property type="entry name" value="Dynamin_N"/>
    <property type="match status" value="1"/>
</dbReference>
<feature type="non-terminal residue" evidence="3">
    <location>
        <position position="1"/>
    </location>
</feature>
<dbReference type="RefSeq" id="WP_340542373.1">
    <property type="nucleotide sequence ID" value="NZ_JBBLXS010000912.1"/>
</dbReference>
<dbReference type="Gene3D" id="1.10.3680.10">
    <property type="entry name" value="TerB-like"/>
    <property type="match status" value="1"/>
</dbReference>
<dbReference type="Proteomes" id="UP001384579">
    <property type="component" value="Unassembled WGS sequence"/>
</dbReference>
<organism evidence="3 4">
    <name type="scientific">Microcoleus anatoxicus PTRS2</name>
    <dbReference type="NCBI Taxonomy" id="2705321"/>
    <lineage>
        <taxon>Bacteria</taxon>
        <taxon>Bacillati</taxon>
        <taxon>Cyanobacteriota</taxon>
        <taxon>Cyanophyceae</taxon>
        <taxon>Oscillatoriophycideae</taxon>
        <taxon>Oscillatoriales</taxon>
        <taxon>Microcoleaceae</taxon>
        <taxon>Microcoleus</taxon>
        <taxon>Microcoleus anatoxicus</taxon>
    </lineage>
</organism>
<comment type="caution">
    <text evidence="3">The sequence shown here is derived from an EMBL/GenBank/DDBJ whole genome shotgun (WGS) entry which is preliminary data.</text>
</comment>
<accession>A0ABU8YXD1</accession>
<dbReference type="CDD" id="cd07177">
    <property type="entry name" value="terB_like"/>
    <property type="match status" value="1"/>
</dbReference>
<dbReference type="SUPFAM" id="SSF52540">
    <property type="entry name" value="P-loop containing nucleoside triphosphate hydrolases"/>
    <property type="match status" value="1"/>
</dbReference>
<dbReference type="Pfam" id="PF05099">
    <property type="entry name" value="TerB"/>
    <property type="match status" value="1"/>
</dbReference>
<reference evidence="3 4" key="1">
    <citation type="journal article" date="2020" name="Harmful Algae">
        <title>Molecular and morphological characterization of a novel dihydroanatoxin-a producing Microcoleus species (cyanobacteria) from the Russian River, California, USA.</title>
        <authorList>
            <person name="Conklin K.Y."/>
            <person name="Stancheva R."/>
            <person name="Otten T.G."/>
            <person name="Fadness R."/>
            <person name="Boyer G.L."/>
            <person name="Read B."/>
            <person name="Zhang X."/>
            <person name="Sheath R.G."/>
        </authorList>
    </citation>
    <scope>NUCLEOTIDE SEQUENCE [LARGE SCALE GENOMIC DNA]</scope>
    <source>
        <strain evidence="3 4">PTRS2</strain>
    </source>
</reference>
<sequence length="355" mass="39667">DTSLISLQTVELVSLLTGQRLRKEDITPPVLFLAGLVTVLLGVIHADGTVDAEEIQHLRTTLTELIPANNSLRQLAMLMVKGVREHKIYKKLPELLALTACFSEEERLLLISFGYQMSAADGTMHDREKEYLKIIANRLGIDGRYLTVLEASFSSQAISDTAALAEVHSLLDPAQFQALDSMFVRAASHILQHLPAKPKHQKNLLDSVKIIEDLPTEFEQEKNQLDSVQIIADLPTELKQEINQLDSVQIIADLPAKPKQQKNRKQPVSSYQELKKFQEYRQQLNDVCKTLSSSLRDGSDRNVLSPNLTAEVTKVSQRLQSQCFRVAVVGEFSKGKSTLLNALLGEEIQPVRDIP</sequence>
<dbReference type="InterPro" id="IPR007791">
    <property type="entry name" value="DjlA_N"/>
</dbReference>
<evidence type="ECO:0000313" key="4">
    <source>
        <dbReference type="Proteomes" id="UP001384579"/>
    </source>
</evidence>
<dbReference type="Gene3D" id="3.40.50.300">
    <property type="entry name" value="P-loop containing nucleotide triphosphate hydrolases"/>
    <property type="match status" value="1"/>
</dbReference>
<dbReference type="InterPro" id="IPR045063">
    <property type="entry name" value="Dynamin_N"/>
</dbReference>
<feature type="domain" description="Dynamin N-terminal" evidence="1">
    <location>
        <begin position="326"/>
        <end position="354"/>
    </location>
</feature>
<protein>
    <submittedName>
        <fullName evidence="3">TerB family tellurite resistance protein</fullName>
    </submittedName>
</protein>
<feature type="non-terminal residue" evidence="3">
    <location>
        <position position="355"/>
    </location>
</feature>
<keyword evidence="4" id="KW-1185">Reference proteome</keyword>
<dbReference type="InterPro" id="IPR027417">
    <property type="entry name" value="P-loop_NTPase"/>
</dbReference>
<proteinExistence type="predicted"/>
<gene>
    <name evidence="3" type="ORF">WMG39_30040</name>
</gene>
<feature type="domain" description="Co-chaperone DjlA N-terminal" evidence="2">
    <location>
        <begin position="36"/>
        <end position="144"/>
    </location>
</feature>
<dbReference type="InterPro" id="IPR029024">
    <property type="entry name" value="TerB-like"/>
</dbReference>
<dbReference type="SUPFAM" id="SSF158682">
    <property type="entry name" value="TerB-like"/>
    <property type="match status" value="1"/>
</dbReference>
<evidence type="ECO:0000259" key="1">
    <source>
        <dbReference type="Pfam" id="PF00350"/>
    </source>
</evidence>
<evidence type="ECO:0000259" key="2">
    <source>
        <dbReference type="Pfam" id="PF05099"/>
    </source>
</evidence>